<accession>A0A3R7P8H7</accession>
<evidence type="ECO:0000313" key="2">
    <source>
        <dbReference type="EMBL" id="ROT63822.1"/>
    </source>
</evidence>
<keyword evidence="3" id="KW-1185">Reference proteome</keyword>
<evidence type="ECO:0000256" key="1">
    <source>
        <dbReference type="SAM" id="MobiDB-lite"/>
    </source>
</evidence>
<reference evidence="2 3" key="2">
    <citation type="submission" date="2019-01" db="EMBL/GenBank/DDBJ databases">
        <title>The decoding of complex shrimp genome reveals the adaptation for benthos swimmer, frequently molting mechanism and breeding impact on genome.</title>
        <authorList>
            <person name="Sun Y."/>
            <person name="Gao Y."/>
            <person name="Yu Y."/>
        </authorList>
    </citation>
    <scope>NUCLEOTIDE SEQUENCE [LARGE SCALE GENOMIC DNA]</scope>
    <source>
        <tissue evidence="2">Muscle</tissue>
    </source>
</reference>
<feature type="compositionally biased region" description="Basic residues" evidence="1">
    <location>
        <begin position="428"/>
        <end position="437"/>
    </location>
</feature>
<feature type="compositionally biased region" description="Basic residues" evidence="1">
    <location>
        <begin position="1"/>
        <end position="10"/>
    </location>
</feature>
<dbReference type="AlphaFoldDB" id="A0A3R7P8H7"/>
<evidence type="ECO:0000313" key="3">
    <source>
        <dbReference type="Proteomes" id="UP000283509"/>
    </source>
</evidence>
<feature type="region of interest" description="Disordered" evidence="1">
    <location>
        <begin position="408"/>
        <end position="437"/>
    </location>
</feature>
<gene>
    <name evidence="2" type="ORF">C7M84_018276</name>
</gene>
<sequence>MRRQTHRRQWRAGGERMNRAAASERNTRKFGERLLQCERGAGWTTYLISVLIRRGSFLLFGNVGWCRSEDSGRGPCLVMGYGLGLSAPTLARHDRASNHAQDGILILGQHDLREEASAGLRFVCSFGRLEPRPWRRSRTRDFCCARTPSEALGTRSPVEEEEVVAASLASCYRGLVEMPAAVAAFLRPFECFDITHGACFRGIAGREARFLCRGSRCRLLSCSDLLWYGLCSLLTGVIRPSVISVRAQPKGEERELAADKRVPPWRWHKARDIKRASQETVARLRPQRGEAPARAAGSLSGRAGGVGLRARSLDHARREGCQAAPPPRPPATLFSPHAQYATRFSLRFVVSRPGRPLDDVCISRELLPPFPGRTRLETAAHTKAPSSFHSPGDGIICYSPTYLLDRSQLHESSVEQSARPRPLEMPGRRGRSRLSKQ</sequence>
<protein>
    <submittedName>
        <fullName evidence="2">Uncharacterized protein</fullName>
    </submittedName>
</protein>
<reference evidence="2 3" key="1">
    <citation type="submission" date="2018-04" db="EMBL/GenBank/DDBJ databases">
        <authorList>
            <person name="Zhang X."/>
            <person name="Yuan J."/>
            <person name="Li F."/>
            <person name="Xiang J."/>
        </authorList>
    </citation>
    <scope>NUCLEOTIDE SEQUENCE [LARGE SCALE GENOMIC DNA]</scope>
    <source>
        <tissue evidence="2">Muscle</tissue>
    </source>
</reference>
<comment type="caution">
    <text evidence="2">The sequence shown here is derived from an EMBL/GenBank/DDBJ whole genome shotgun (WGS) entry which is preliminary data.</text>
</comment>
<feature type="region of interest" description="Disordered" evidence="1">
    <location>
        <begin position="1"/>
        <end position="23"/>
    </location>
</feature>
<proteinExistence type="predicted"/>
<dbReference type="Proteomes" id="UP000283509">
    <property type="component" value="Unassembled WGS sequence"/>
</dbReference>
<dbReference type="EMBL" id="QCYY01003373">
    <property type="protein sequence ID" value="ROT63822.1"/>
    <property type="molecule type" value="Genomic_DNA"/>
</dbReference>
<organism evidence="2 3">
    <name type="scientific">Penaeus vannamei</name>
    <name type="common">Whiteleg shrimp</name>
    <name type="synonym">Litopenaeus vannamei</name>
    <dbReference type="NCBI Taxonomy" id="6689"/>
    <lineage>
        <taxon>Eukaryota</taxon>
        <taxon>Metazoa</taxon>
        <taxon>Ecdysozoa</taxon>
        <taxon>Arthropoda</taxon>
        <taxon>Crustacea</taxon>
        <taxon>Multicrustacea</taxon>
        <taxon>Malacostraca</taxon>
        <taxon>Eumalacostraca</taxon>
        <taxon>Eucarida</taxon>
        <taxon>Decapoda</taxon>
        <taxon>Dendrobranchiata</taxon>
        <taxon>Penaeoidea</taxon>
        <taxon>Penaeidae</taxon>
        <taxon>Penaeus</taxon>
    </lineage>
</organism>
<feature type="region of interest" description="Disordered" evidence="1">
    <location>
        <begin position="278"/>
        <end position="300"/>
    </location>
</feature>
<name>A0A3R7P8H7_PENVA</name>